<dbReference type="EC" id="3.4.24.-" evidence="12"/>
<feature type="transmembrane region" description="Helical" evidence="12">
    <location>
        <begin position="31"/>
        <end position="48"/>
    </location>
</feature>
<evidence type="ECO:0000256" key="11">
    <source>
        <dbReference type="ARBA" id="ARBA00023136"/>
    </source>
</evidence>
<evidence type="ECO:0000313" key="14">
    <source>
        <dbReference type="EMBL" id="ABK81783.1"/>
    </source>
</evidence>
<feature type="domain" description="Peptidase M48" evidence="13">
    <location>
        <begin position="67"/>
        <end position="274"/>
    </location>
</feature>
<gene>
    <name evidence="12" type="primary">htpX</name>
    <name evidence="14" type="ordered locus">CFF8240_1579</name>
</gene>
<dbReference type="Gene3D" id="3.30.2010.10">
    <property type="entry name" value="Metalloproteases ('zincins'), catalytic domain"/>
    <property type="match status" value="1"/>
</dbReference>
<keyword evidence="8 12" id="KW-0862">Zinc</keyword>
<dbReference type="PANTHER" id="PTHR43221:SF1">
    <property type="entry name" value="PROTEASE HTPX"/>
    <property type="match status" value="1"/>
</dbReference>
<feature type="transmembrane region" description="Helical" evidence="12">
    <location>
        <begin position="139"/>
        <end position="160"/>
    </location>
</feature>
<keyword evidence="9 12" id="KW-1133">Transmembrane helix</keyword>
<dbReference type="GO" id="GO:0004222">
    <property type="term" value="F:metalloendopeptidase activity"/>
    <property type="evidence" value="ECO:0007669"/>
    <property type="project" value="UniProtKB-UniRule"/>
</dbReference>
<name>A0RR79_CAMFF</name>
<evidence type="ECO:0000256" key="9">
    <source>
        <dbReference type="ARBA" id="ARBA00022989"/>
    </source>
</evidence>
<feature type="binding site" evidence="12">
    <location>
        <position position="200"/>
    </location>
    <ligand>
        <name>Zn(2+)</name>
        <dbReference type="ChEBI" id="CHEBI:29105"/>
        <note>catalytic</note>
    </ligand>
</feature>
<dbReference type="InterPro" id="IPR022919">
    <property type="entry name" value="Pept_M48_protease_HtpX"/>
</dbReference>
<feature type="active site" evidence="12">
    <location>
        <position position="130"/>
    </location>
</feature>
<dbReference type="GO" id="GO:0008270">
    <property type="term" value="F:zinc ion binding"/>
    <property type="evidence" value="ECO:0007669"/>
    <property type="project" value="UniProtKB-UniRule"/>
</dbReference>
<dbReference type="NCBIfam" id="NF002826">
    <property type="entry name" value="PRK03001.1"/>
    <property type="match status" value="1"/>
</dbReference>
<keyword evidence="7 12" id="KW-0378">Hydrolase</keyword>
<dbReference type="Pfam" id="PF01435">
    <property type="entry name" value="Peptidase_M48"/>
    <property type="match status" value="1"/>
</dbReference>
<dbReference type="KEGG" id="cff:CFF8240_1579"/>
<dbReference type="Proteomes" id="UP000000760">
    <property type="component" value="Chromosome"/>
</dbReference>
<evidence type="ECO:0000256" key="8">
    <source>
        <dbReference type="ARBA" id="ARBA00022833"/>
    </source>
</evidence>
<evidence type="ECO:0000256" key="7">
    <source>
        <dbReference type="ARBA" id="ARBA00022801"/>
    </source>
</evidence>
<feature type="binding site" evidence="12">
    <location>
        <position position="129"/>
    </location>
    <ligand>
        <name>Zn(2+)</name>
        <dbReference type="ChEBI" id="CHEBI:29105"/>
        <note>catalytic</note>
    </ligand>
</feature>
<evidence type="ECO:0000256" key="3">
    <source>
        <dbReference type="ARBA" id="ARBA00022475"/>
    </source>
</evidence>
<accession>A0RR79</accession>
<feature type="binding site" evidence="12">
    <location>
        <position position="133"/>
    </location>
    <ligand>
        <name>Zn(2+)</name>
        <dbReference type="ChEBI" id="CHEBI:29105"/>
        <note>catalytic</note>
    </ligand>
</feature>
<keyword evidence="3 12" id="KW-1003">Cell membrane</keyword>
<evidence type="ECO:0000256" key="4">
    <source>
        <dbReference type="ARBA" id="ARBA00022670"/>
    </source>
</evidence>
<dbReference type="InterPro" id="IPR001915">
    <property type="entry name" value="Peptidase_M48"/>
</dbReference>
<dbReference type="CDD" id="cd07336">
    <property type="entry name" value="M48B_HtpX_like"/>
    <property type="match status" value="1"/>
</dbReference>
<keyword evidence="10 12" id="KW-0482">Metalloprotease</keyword>
<dbReference type="AlphaFoldDB" id="A0RR79"/>
<evidence type="ECO:0000256" key="5">
    <source>
        <dbReference type="ARBA" id="ARBA00022692"/>
    </source>
</evidence>
<keyword evidence="4 12" id="KW-0645">Protease</keyword>
<evidence type="ECO:0000256" key="1">
    <source>
        <dbReference type="ARBA" id="ARBA00004651"/>
    </source>
</evidence>
<keyword evidence="12" id="KW-0997">Cell inner membrane</keyword>
<feature type="transmembrane region" description="Helical" evidence="12">
    <location>
        <begin position="172"/>
        <end position="191"/>
    </location>
</feature>
<evidence type="ECO:0000259" key="13">
    <source>
        <dbReference type="Pfam" id="PF01435"/>
    </source>
</evidence>
<dbReference type="HAMAP" id="MF_00188">
    <property type="entry name" value="Pept_M48_protease_HtpX"/>
    <property type="match status" value="1"/>
</dbReference>
<keyword evidence="11 12" id="KW-0472">Membrane</keyword>
<evidence type="ECO:0000256" key="6">
    <source>
        <dbReference type="ARBA" id="ARBA00022723"/>
    </source>
</evidence>
<comment type="subcellular location">
    <subcellularLocation>
        <location evidence="12">Cell inner membrane</location>
        <topology evidence="12">Multi-pass membrane protein</topology>
    </subcellularLocation>
    <subcellularLocation>
        <location evidence="1">Cell membrane</location>
        <topology evidence="1">Multi-pass membrane protein</topology>
    </subcellularLocation>
</comment>
<reference evidence="15" key="1">
    <citation type="submission" date="2006-11" db="EMBL/GenBank/DDBJ databases">
        <title>Sequence of Campylobacter fetus subsp. fetus 82-40.</title>
        <authorList>
            <person name="Fouts D.E."/>
            <person name="Nelson K.E."/>
        </authorList>
    </citation>
    <scope>NUCLEOTIDE SEQUENCE [LARGE SCALE GENOMIC DNA]</scope>
    <source>
        <strain evidence="15">82-40</strain>
    </source>
</reference>
<dbReference type="eggNOG" id="COG0501">
    <property type="taxonomic scope" value="Bacteria"/>
</dbReference>
<evidence type="ECO:0000313" key="15">
    <source>
        <dbReference type="Proteomes" id="UP000000760"/>
    </source>
</evidence>
<dbReference type="GO" id="GO:0006508">
    <property type="term" value="P:proteolysis"/>
    <property type="evidence" value="ECO:0007669"/>
    <property type="project" value="UniProtKB-KW"/>
</dbReference>
<comment type="similarity">
    <text evidence="2 12">Belongs to the peptidase M48B family.</text>
</comment>
<evidence type="ECO:0000256" key="2">
    <source>
        <dbReference type="ARBA" id="ARBA00009779"/>
    </source>
</evidence>
<proteinExistence type="inferred from homology"/>
<keyword evidence="5 12" id="KW-0812">Transmembrane</keyword>
<organism evidence="14 15">
    <name type="scientific">Campylobacter fetus subsp. fetus (strain 82-40)</name>
    <dbReference type="NCBI Taxonomy" id="360106"/>
    <lineage>
        <taxon>Bacteria</taxon>
        <taxon>Pseudomonadati</taxon>
        <taxon>Campylobacterota</taxon>
        <taxon>Epsilonproteobacteria</taxon>
        <taxon>Campylobacterales</taxon>
        <taxon>Campylobacteraceae</taxon>
        <taxon>Campylobacter</taxon>
    </lineage>
</organism>
<keyword evidence="6 12" id="KW-0479">Metal-binding</keyword>
<protein>
    <recommendedName>
        <fullName evidence="12">Protease HtpX homolog</fullName>
        <ecNumber evidence="12">3.4.24.-</ecNumber>
    </recommendedName>
</protein>
<feature type="transmembrane region" description="Helical" evidence="12">
    <location>
        <begin position="7"/>
        <end position="25"/>
    </location>
</feature>
<dbReference type="InterPro" id="IPR050083">
    <property type="entry name" value="HtpX_protease"/>
</dbReference>
<evidence type="ECO:0000256" key="12">
    <source>
        <dbReference type="HAMAP-Rule" id="MF_00188"/>
    </source>
</evidence>
<sequence length="289" mass="31949">MMELLKTVSLMVILMLLFISVGGYIGGLNGMIIAFLIALGLNFFSYFYSDKLILKHYNAQLVEPSNTLYKIVSELCKKANVPIPKIYIISDNTPNAFATGRNPHNSAVALTNGLLNLLDENEIKAVIAHELGHIRHYDILTGSIVAIFAGAIAILANFAHFGVGLNKNENKANIVIVIILAIIMPLAATIIQMSISRSREFEADRFSANLTDPIYLVNALSKLEGYASKSVLKNADEQTAHMFIINPFSSVKSGISNLFRTHPSTKQRIDRLLNLKERSQSAAYRYFNS</sequence>
<comment type="cofactor">
    <cofactor evidence="12">
        <name>Zn(2+)</name>
        <dbReference type="ChEBI" id="CHEBI:29105"/>
    </cofactor>
    <text evidence="12">Binds 1 zinc ion per subunit.</text>
</comment>
<evidence type="ECO:0000256" key="10">
    <source>
        <dbReference type="ARBA" id="ARBA00023049"/>
    </source>
</evidence>
<dbReference type="GO" id="GO:0005886">
    <property type="term" value="C:plasma membrane"/>
    <property type="evidence" value="ECO:0007669"/>
    <property type="project" value="UniProtKB-SubCell"/>
</dbReference>
<dbReference type="PANTHER" id="PTHR43221">
    <property type="entry name" value="PROTEASE HTPX"/>
    <property type="match status" value="1"/>
</dbReference>
<dbReference type="EMBL" id="CP000487">
    <property type="protein sequence ID" value="ABK81783.1"/>
    <property type="molecule type" value="Genomic_DNA"/>
</dbReference>
<dbReference type="HOGENOM" id="CLU_042266_3_0_7"/>